<keyword evidence="6" id="KW-0808">Transferase</keyword>
<dbReference type="AlphaFoldDB" id="A0AAN6SZG1"/>
<dbReference type="Gene3D" id="3.40.50.150">
    <property type="entry name" value="Vaccinia Virus protein VP39"/>
    <property type="match status" value="1"/>
</dbReference>
<keyword evidence="5" id="KW-0489">Methyltransferase</keyword>
<protein>
    <recommendedName>
        <fullName evidence="3">protein-L-isoaspartate(D-aspartate) O-methyltransferase</fullName>
        <ecNumber evidence="3">2.1.1.77</ecNumber>
    </recommendedName>
</protein>
<evidence type="ECO:0000256" key="4">
    <source>
        <dbReference type="ARBA" id="ARBA00022490"/>
    </source>
</evidence>
<evidence type="ECO:0000313" key="9">
    <source>
        <dbReference type="Proteomes" id="UP001305647"/>
    </source>
</evidence>
<dbReference type="Proteomes" id="UP001305647">
    <property type="component" value="Unassembled WGS sequence"/>
</dbReference>
<dbReference type="EMBL" id="MU863658">
    <property type="protein sequence ID" value="KAK4098502.1"/>
    <property type="molecule type" value="Genomic_DNA"/>
</dbReference>
<dbReference type="PANTHER" id="PTHR11579">
    <property type="entry name" value="PROTEIN-L-ISOASPARTATE O-METHYLTRANSFERASE"/>
    <property type="match status" value="1"/>
</dbReference>
<name>A0AAN6SZG1_9PEZI</name>
<reference evidence="8" key="2">
    <citation type="submission" date="2023-05" db="EMBL/GenBank/DDBJ databases">
        <authorList>
            <consortium name="Lawrence Berkeley National Laboratory"/>
            <person name="Steindorff A."/>
            <person name="Hensen N."/>
            <person name="Bonometti L."/>
            <person name="Westerberg I."/>
            <person name="Brannstrom I.O."/>
            <person name="Guillou S."/>
            <person name="Cros-Aarteil S."/>
            <person name="Calhoun S."/>
            <person name="Haridas S."/>
            <person name="Kuo A."/>
            <person name="Mondo S."/>
            <person name="Pangilinan J."/>
            <person name="Riley R."/>
            <person name="Labutti K."/>
            <person name="Andreopoulos B."/>
            <person name="Lipzen A."/>
            <person name="Chen C."/>
            <person name="Yanf M."/>
            <person name="Daum C."/>
            <person name="Ng V."/>
            <person name="Clum A."/>
            <person name="Ohm R."/>
            <person name="Martin F."/>
            <person name="Silar P."/>
            <person name="Natvig D."/>
            <person name="Lalanne C."/>
            <person name="Gautier V."/>
            <person name="Ament-Velasquez S.L."/>
            <person name="Kruys A."/>
            <person name="Hutchinson M.I."/>
            <person name="Powell A.J."/>
            <person name="Barry K."/>
            <person name="Miller A.N."/>
            <person name="Grigoriev I.V."/>
            <person name="Debuchy R."/>
            <person name="Gladieux P."/>
            <person name="Thoren M.H."/>
            <person name="Johannesson H."/>
        </authorList>
    </citation>
    <scope>NUCLEOTIDE SEQUENCE</scope>
    <source>
        <strain evidence="8">CBS 757.83</strain>
    </source>
</reference>
<dbReference type="Pfam" id="PF01135">
    <property type="entry name" value="PCMT"/>
    <property type="match status" value="1"/>
</dbReference>
<keyword evidence="9" id="KW-1185">Reference proteome</keyword>
<keyword evidence="4" id="KW-0963">Cytoplasm</keyword>
<evidence type="ECO:0000256" key="5">
    <source>
        <dbReference type="ARBA" id="ARBA00022603"/>
    </source>
</evidence>
<dbReference type="CDD" id="cd02440">
    <property type="entry name" value="AdoMet_MTases"/>
    <property type="match status" value="1"/>
</dbReference>
<evidence type="ECO:0000256" key="6">
    <source>
        <dbReference type="ARBA" id="ARBA00022679"/>
    </source>
</evidence>
<dbReference type="InterPro" id="IPR000682">
    <property type="entry name" value="PCMT"/>
</dbReference>
<evidence type="ECO:0000256" key="1">
    <source>
        <dbReference type="ARBA" id="ARBA00004496"/>
    </source>
</evidence>
<accession>A0AAN6SZG1</accession>
<evidence type="ECO:0000313" key="8">
    <source>
        <dbReference type="EMBL" id="KAK4098502.1"/>
    </source>
</evidence>
<keyword evidence="7" id="KW-0949">S-adenosyl-L-methionine</keyword>
<sequence length="247" mass="26779">MAWRSSGGSNRDLVENLWRNNLITHPLVKEAFLKVDRAHYAPSLPYDDSPQPIGHGATISAPHMHAAAVEELLPYLTPSSSSSSSSLAPPPRALDIGSGSGYLTHVMAELVGPRGTVVGVEHIAPLRDLGEHNMAKSGRGRELLANGRVRFRVGDGRKGWVEPGEEEEKWDAIHVGAAAAEVHGPLLEQLRAPGRMFIPVDDPDDEEDGGGWGGQHIWCVDKDEKGVVTRRKTFGVRYVPLTDAPNE</sequence>
<dbReference type="PANTHER" id="PTHR11579:SF0">
    <property type="entry name" value="PROTEIN-L-ISOASPARTATE(D-ASPARTATE) O-METHYLTRANSFERASE"/>
    <property type="match status" value="1"/>
</dbReference>
<proteinExistence type="inferred from homology"/>
<dbReference type="GO" id="GO:0004719">
    <property type="term" value="F:protein-L-isoaspartate (D-aspartate) O-methyltransferase activity"/>
    <property type="evidence" value="ECO:0007669"/>
    <property type="project" value="UniProtKB-EC"/>
</dbReference>
<dbReference type="EC" id="2.1.1.77" evidence="3"/>
<reference evidence="8" key="1">
    <citation type="journal article" date="2023" name="Mol. Phylogenet. Evol.">
        <title>Genome-scale phylogeny and comparative genomics of the fungal order Sordariales.</title>
        <authorList>
            <person name="Hensen N."/>
            <person name="Bonometti L."/>
            <person name="Westerberg I."/>
            <person name="Brannstrom I.O."/>
            <person name="Guillou S."/>
            <person name="Cros-Aarteil S."/>
            <person name="Calhoun S."/>
            <person name="Haridas S."/>
            <person name="Kuo A."/>
            <person name="Mondo S."/>
            <person name="Pangilinan J."/>
            <person name="Riley R."/>
            <person name="LaButti K."/>
            <person name="Andreopoulos B."/>
            <person name="Lipzen A."/>
            <person name="Chen C."/>
            <person name="Yan M."/>
            <person name="Daum C."/>
            <person name="Ng V."/>
            <person name="Clum A."/>
            <person name="Steindorff A."/>
            <person name="Ohm R.A."/>
            <person name="Martin F."/>
            <person name="Silar P."/>
            <person name="Natvig D.O."/>
            <person name="Lalanne C."/>
            <person name="Gautier V."/>
            <person name="Ament-Velasquez S.L."/>
            <person name="Kruys A."/>
            <person name="Hutchinson M.I."/>
            <person name="Powell A.J."/>
            <person name="Barry K."/>
            <person name="Miller A.N."/>
            <person name="Grigoriev I.V."/>
            <person name="Debuchy R."/>
            <person name="Gladieux P."/>
            <person name="Hiltunen Thoren M."/>
            <person name="Johannesson H."/>
        </authorList>
    </citation>
    <scope>NUCLEOTIDE SEQUENCE</scope>
    <source>
        <strain evidence="8">CBS 757.83</strain>
    </source>
</reference>
<comment type="similarity">
    <text evidence="2">Belongs to the methyltransferase superfamily. L-isoaspartyl/D-aspartyl protein methyltransferase family.</text>
</comment>
<organism evidence="8 9">
    <name type="scientific">Parathielavia hyrcaniae</name>
    <dbReference type="NCBI Taxonomy" id="113614"/>
    <lineage>
        <taxon>Eukaryota</taxon>
        <taxon>Fungi</taxon>
        <taxon>Dikarya</taxon>
        <taxon>Ascomycota</taxon>
        <taxon>Pezizomycotina</taxon>
        <taxon>Sordariomycetes</taxon>
        <taxon>Sordariomycetidae</taxon>
        <taxon>Sordariales</taxon>
        <taxon>Chaetomiaceae</taxon>
        <taxon>Parathielavia</taxon>
    </lineage>
</organism>
<dbReference type="GO" id="GO:0005737">
    <property type="term" value="C:cytoplasm"/>
    <property type="evidence" value="ECO:0007669"/>
    <property type="project" value="UniProtKB-SubCell"/>
</dbReference>
<evidence type="ECO:0000256" key="7">
    <source>
        <dbReference type="ARBA" id="ARBA00022691"/>
    </source>
</evidence>
<dbReference type="GO" id="GO:0032259">
    <property type="term" value="P:methylation"/>
    <property type="evidence" value="ECO:0007669"/>
    <property type="project" value="UniProtKB-KW"/>
</dbReference>
<evidence type="ECO:0000256" key="3">
    <source>
        <dbReference type="ARBA" id="ARBA00011890"/>
    </source>
</evidence>
<evidence type="ECO:0000256" key="2">
    <source>
        <dbReference type="ARBA" id="ARBA00005369"/>
    </source>
</evidence>
<comment type="subcellular location">
    <subcellularLocation>
        <location evidence="1">Cytoplasm</location>
    </subcellularLocation>
</comment>
<dbReference type="SUPFAM" id="SSF53335">
    <property type="entry name" value="S-adenosyl-L-methionine-dependent methyltransferases"/>
    <property type="match status" value="1"/>
</dbReference>
<comment type="caution">
    <text evidence="8">The sequence shown here is derived from an EMBL/GenBank/DDBJ whole genome shotgun (WGS) entry which is preliminary data.</text>
</comment>
<dbReference type="InterPro" id="IPR029063">
    <property type="entry name" value="SAM-dependent_MTases_sf"/>
</dbReference>
<gene>
    <name evidence="8" type="ORF">N658DRAFT_509492</name>
</gene>